<name>A0ABN9LVN3_9NEOB</name>
<gene>
    <name evidence="3" type="ORF">RIMI_LOCUS12378035</name>
</gene>
<dbReference type="InterPro" id="IPR036179">
    <property type="entry name" value="Ig-like_dom_sf"/>
</dbReference>
<evidence type="ECO:0000259" key="2">
    <source>
        <dbReference type="PROSITE" id="PS50835"/>
    </source>
</evidence>
<comment type="caution">
    <text evidence="3">The sequence shown here is derived from an EMBL/GenBank/DDBJ whole genome shotgun (WGS) entry which is preliminary data.</text>
</comment>
<evidence type="ECO:0000313" key="4">
    <source>
        <dbReference type="Proteomes" id="UP001176940"/>
    </source>
</evidence>
<dbReference type="SUPFAM" id="SSF48726">
    <property type="entry name" value="Immunoglobulin"/>
    <property type="match status" value="2"/>
</dbReference>
<dbReference type="Proteomes" id="UP001176940">
    <property type="component" value="Unassembled WGS sequence"/>
</dbReference>
<accession>A0ABN9LVN3</accession>
<dbReference type="Pfam" id="PF07679">
    <property type="entry name" value="I-set"/>
    <property type="match status" value="1"/>
</dbReference>
<dbReference type="PROSITE" id="PS50835">
    <property type="entry name" value="IG_LIKE"/>
    <property type="match status" value="1"/>
</dbReference>
<organism evidence="3 4">
    <name type="scientific">Ranitomeya imitator</name>
    <name type="common">mimic poison frog</name>
    <dbReference type="NCBI Taxonomy" id="111125"/>
    <lineage>
        <taxon>Eukaryota</taxon>
        <taxon>Metazoa</taxon>
        <taxon>Chordata</taxon>
        <taxon>Craniata</taxon>
        <taxon>Vertebrata</taxon>
        <taxon>Euteleostomi</taxon>
        <taxon>Amphibia</taxon>
        <taxon>Batrachia</taxon>
        <taxon>Anura</taxon>
        <taxon>Neobatrachia</taxon>
        <taxon>Hyloidea</taxon>
        <taxon>Dendrobatidae</taxon>
        <taxon>Dendrobatinae</taxon>
        <taxon>Ranitomeya</taxon>
    </lineage>
</organism>
<dbReference type="EMBL" id="CAUEEQ010029275">
    <property type="protein sequence ID" value="CAJ0948942.1"/>
    <property type="molecule type" value="Genomic_DNA"/>
</dbReference>
<dbReference type="InterPro" id="IPR013783">
    <property type="entry name" value="Ig-like_fold"/>
</dbReference>
<reference evidence="3" key="1">
    <citation type="submission" date="2023-07" db="EMBL/GenBank/DDBJ databases">
        <authorList>
            <person name="Stuckert A."/>
        </authorList>
    </citation>
    <scope>NUCLEOTIDE SEQUENCE</scope>
</reference>
<dbReference type="InterPro" id="IPR013098">
    <property type="entry name" value="Ig_I-set"/>
</dbReference>
<sequence length="212" mass="23526">MMGSIGEYHTHHPRSRIKDDGQHRGSITTIIRDGRSVEVDPHHIIIEDPDGSCTLILDNMTGADSGQYMCFACSPAGTASTLGKILVQVPPRFINKMRNVYFVEGEDAQFSCAIEGAPYPQVRWYRDGHLLPDSSKHQMFVEQRSGTLVLVVKNATKEDTGHYECEMVNRLGSARSGAELNVQTAAMMAQERRGDQTITIEAIINPICFMRG</sequence>
<dbReference type="SMART" id="SM00408">
    <property type="entry name" value="IGc2"/>
    <property type="match status" value="2"/>
</dbReference>
<dbReference type="PANTHER" id="PTHR47633">
    <property type="entry name" value="IMMUNOGLOBULIN"/>
    <property type="match status" value="1"/>
</dbReference>
<evidence type="ECO:0000313" key="3">
    <source>
        <dbReference type="EMBL" id="CAJ0948942.1"/>
    </source>
</evidence>
<dbReference type="CDD" id="cd20971">
    <property type="entry name" value="IgI_1_Titin-A168_like"/>
    <property type="match status" value="1"/>
</dbReference>
<proteinExistence type="predicted"/>
<dbReference type="PANTHER" id="PTHR47633:SF16">
    <property type="entry name" value="CAVP-TARGET PROTEIN-LIKE"/>
    <property type="match status" value="1"/>
</dbReference>
<dbReference type="InterPro" id="IPR007110">
    <property type="entry name" value="Ig-like_dom"/>
</dbReference>
<dbReference type="InterPro" id="IPR003598">
    <property type="entry name" value="Ig_sub2"/>
</dbReference>
<feature type="domain" description="Ig-like" evidence="2">
    <location>
        <begin position="91"/>
        <end position="181"/>
    </location>
</feature>
<protein>
    <recommendedName>
        <fullName evidence="2">Ig-like domain-containing protein</fullName>
    </recommendedName>
</protein>
<evidence type="ECO:0000256" key="1">
    <source>
        <dbReference type="SAM" id="MobiDB-lite"/>
    </source>
</evidence>
<dbReference type="InterPro" id="IPR003599">
    <property type="entry name" value="Ig_sub"/>
</dbReference>
<dbReference type="SMART" id="SM00409">
    <property type="entry name" value="IG"/>
    <property type="match status" value="2"/>
</dbReference>
<keyword evidence="4" id="KW-1185">Reference proteome</keyword>
<dbReference type="Gene3D" id="2.60.40.10">
    <property type="entry name" value="Immunoglobulins"/>
    <property type="match status" value="2"/>
</dbReference>
<feature type="region of interest" description="Disordered" evidence="1">
    <location>
        <begin position="1"/>
        <end position="25"/>
    </location>
</feature>